<evidence type="ECO:0000256" key="4">
    <source>
        <dbReference type="ARBA" id="ARBA00022723"/>
    </source>
</evidence>
<comment type="caution">
    <text evidence="9">The sequence shown here is derived from an EMBL/GenBank/DDBJ whole genome shotgun (WGS) entry which is preliminary data.</text>
</comment>
<keyword evidence="10" id="KW-1185">Reference proteome</keyword>
<keyword evidence="3" id="KW-0645">Protease</keyword>
<organism evidence="9 10">
    <name type="scientific">Tenacibaculum adriaticum</name>
    <dbReference type="NCBI Taxonomy" id="413713"/>
    <lineage>
        <taxon>Bacteria</taxon>
        <taxon>Pseudomonadati</taxon>
        <taxon>Bacteroidota</taxon>
        <taxon>Flavobacteriia</taxon>
        <taxon>Flavobacteriales</taxon>
        <taxon>Flavobacteriaceae</taxon>
        <taxon>Tenacibaculum</taxon>
    </lineage>
</organism>
<gene>
    <name evidence="9" type="ORF">C7447_102171</name>
</gene>
<comment type="cofactor">
    <cofactor evidence="1">
        <name>Zn(2+)</name>
        <dbReference type="ChEBI" id="CHEBI:29105"/>
    </cofactor>
</comment>
<comment type="similarity">
    <text evidence="2">Belongs to the peptidase M16 family.</text>
</comment>
<evidence type="ECO:0000313" key="9">
    <source>
        <dbReference type="EMBL" id="TYP98855.1"/>
    </source>
</evidence>
<dbReference type="Gene3D" id="3.30.830.10">
    <property type="entry name" value="Metalloenzyme, LuxS/M16 peptidase-like"/>
    <property type="match status" value="1"/>
</dbReference>
<evidence type="ECO:0000256" key="5">
    <source>
        <dbReference type="ARBA" id="ARBA00022801"/>
    </source>
</evidence>
<dbReference type="Proteomes" id="UP000323136">
    <property type="component" value="Unassembled WGS sequence"/>
</dbReference>
<feature type="domain" description="Peptidase M16 N-terminal" evidence="8">
    <location>
        <begin position="54"/>
        <end position="99"/>
    </location>
</feature>
<evidence type="ECO:0000256" key="1">
    <source>
        <dbReference type="ARBA" id="ARBA00001947"/>
    </source>
</evidence>
<dbReference type="GO" id="GO:0006508">
    <property type="term" value="P:proteolysis"/>
    <property type="evidence" value="ECO:0007669"/>
    <property type="project" value="UniProtKB-KW"/>
</dbReference>
<proteinExistence type="inferred from homology"/>
<dbReference type="Pfam" id="PF00675">
    <property type="entry name" value="Peptidase_M16"/>
    <property type="match status" value="1"/>
</dbReference>
<evidence type="ECO:0000259" key="8">
    <source>
        <dbReference type="Pfam" id="PF00675"/>
    </source>
</evidence>
<reference evidence="9 10" key="1">
    <citation type="submission" date="2019-07" db="EMBL/GenBank/DDBJ databases">
        <title>Genomic Encyclopedia of Type Strains, Phase IV (KMG-IV): sequencing the most valuable type-strain genomes for metagenomic binning, comparative biology and taxonomic classification.</title>
        <authorList>
            <person name="Goeker M."/>
        </authorList>
    </citation>
    <scope>NUCLEOTIDE SEQUENCE [LARGE SCALE GENOMIC DNA]</scope>
    <source>
        <strain evidence="9 10">DSM 18961</strain>
    </source>
</reference>
<sequence length="116" mass="13239">MIFFFITALASCKTNSSSEVKTVQNTDSTGFKYETVNNDPTGLRLYTLDNGLKVYLSKNTEEPKIQTYIAVRAGSNYDPKESTGLAHYLEHMLFKGTHKIWYCRLGERKGIFKKDL</sequence>
<evidence type="ECO:0000256" key="7">
    <source>
        <dbReference type="ARBA" id="ARBA00023049"/>
    </source>
</evidence>
<dbReference type="InterPro" id="IPR050626">
    <property type="entry name" value="Peptidase_M16"/>
</dbReference>
<keyword evidence="5" id="KW-0378">Hydrolase</keyword>
<evidence type="ECO:0000256" key="3">
    <source>
        <dbReference type="ARBA" id="ARBA00022670"/>
    </source>
</evidence>
<dbReference type="AlphaFoldDB" id="A0A5S5DSV7"/>
<dbReference type="EMBL" id="VNIA01000002">
    <property type="protein sequence ID" value="TYP98855.1"/>
    <property type="molecule type" value="Genomic_DNA"/>
</dbReference>
<protein>
    <submittedName>
        <fullName evidence="9">Insulinase (Peptidase family M16)</fullName>
    </submittedName>
</protein>
<dbReference type="GO" id="GO:0046872">
    <property type="term" value="F:metal ion binding"/>
    <property type="evidence" value="ECO:0007669"/>
    <property type="project" value="UniProtKB-KW"/>
</dbReference>
<evidence type="ECO:0000256" key="2">
    <source>
        <dbReference type="ARBA" id="ARBA00007261"/>
    </source>
</evidence>
<dbReference type="GO" id="GO:0004222">
    <property type="term" value="F:metalloendopeptidase activity"/>
    <property type="evidence" value="ECO:0007669"/>
    <property type="project" value="InterPro"/>
</dbReference>
<dbReference type="SUPFAM" id="SSF63411">
    <property type="entry name" value="LuxS/MPP-like metallohydrolase"/>
    <property type="match status" value="1"/>
</dbReference>
<keyword evidence="4" id="KW-0479">Metal-binding</keyword>
<dbReference type="InterPro" id="IPR011765">
    <property type="entry name" value="Pept_M16_N"/>
</dbReference>
<evidence type="ECO:0000313" key="10">
    <source>
        <dbReference type="Proteomes" id="UP000323136"/>
    </source>
</evidence>
<name>A0A5S5DSV7_9FLAO</name>
<dbReference type="PROSITE" id="PS00143">
    <property type="entry name" value="INSULINASE"/>
    <property type="match status" value="1"/>
</dbReference>
<accession>A0A5S5DSV7</accession>
<dbReference type="PANTHER" id="PTHR43690:SF17">
    <property type="entry name" value="PROTEIN YHJJ"/>
    <property type="match status" value="1"/>
</dbReference>
<keyword evidence="6" id="KW-0862">Zinc</keyword>
<dbReference type="InterPro" id="IPR001431">
    <property type="entry name" value="Pept_M16_Zn_BS"/>
</dbReference>
<dbReference type="PANTHER" id="PTHR43690">
    <property type="entry name" value="NARDILYSIN"/>
    <property type="match status" value="1"/>
</dbReference>
<keyword evidence="7" id="KW-0482">Metalloprotease</keyword>
<evidence type="ECO:0000256" key="6">
    <source>
        <dbReference type="ARBA" id="ARBA00022833"/>
    </source>
</evidence>
<dbReference type="InterPro" id="IPR011249">
    <property type="entry name" value="Metalloenz_LuxS/M16"/>
</dbReference>